<keyword evidence="5 10" id="KW-0812">Transmembrane</keyword>
<evidence type="ECO:0000256" key="10">
    <source>
        <dbReference type="SAM" id="Phobius"/>
    </source>
</evidence>
<comment type="subcellular location">
    <subcellularLocation>
        <location evidence="1">Endoplasmic reticulum membrane</location>
        <topology evidence="1">Multi-pass membrane protein</topology>
    </subcellularLocation>
</comment>
<dbReference type="SUPFAM" id="SSF103481">
    <property type="entry name" value="Multidrug resistance efflux transporter EmrE"/>
    <property type="match status" value="1"/>
</dbReference>
<feature type="transmembrane region" description="Helical" evidence="10">
    <location>
        <begin position="204"/>
        <end position="223"/>
    </location>
</feature>
<keyword evidence="3" id="KW-0813">Transport</keyword>
<feature type="transmembrane region" description="Helical" evidence="10">
    <location>
        <begin position="296"/>
        <end position="315"/>
    </location>
</feature>
<gene>
    <name evidence="11" type="primary">HUT1</name>
    <name evidence="11" type="ORF">FIM1_3432</name>
</gene>
<sequence length="333" mass="36984">MINDILKPVFAVGGIYCSFLTWALLQEPLNTKVWPNSGCTFQLPCIVALTQACVAMVCGLLYVRQKRPVYTLSSFWKDHYKDMMMISLSQAVAAPLASYSLSYVDFLTYMLAKSCKLLPVLMVHLVIYRTPIPRTKKLVAIIVTLGITIFTLDGKKTGAKKDEESKSVLGFVLLGMSLFLDGLTNAKQDKLFQNAKQKISGAHLMFALNLFLIMWNALYMLLWDRNQLSKGVQMLHADPQIGRYLLAYACCGAVGQCFIFYTLEKYGSLVLVMVTVTRKMVSMLLSIVVYGHSVSVQQWVGILIVFVGVVCEATAKKGKGKQKNVTASKPKAS</sequence>
<evidence type="ECO:0000256" key="5">
    <source>
        <dbReference type="ARBA" id="ARBA00022692"/>
    </source>
</evidence>
<keyword evidence="12" id="KW-1185">Reference proteome</keyword>
<evidence type="ECO:0000256" key="9">
    <source>
        <dbReference type="ARBA" id="ARBA00041103"/>
    </source>
</evidence>
<name>A0ABX6EXB2_KLUMA</name>
<feature type="transmembrane region" description="Helical" evidence="10">
    <location>
        <begin position="270"/>
        <end position="290"/>
    </location>
</feature>
<evidence type="ECO:0000256" key="6">
    <source>
        <dbReference type="ARBA" id="ARBA00022824"/>
    </source>
</evidence>
<feature type="transmembrane region" description="Helical" evidence="10">
    <location>
        <begin position="243"/>
        <end position="263"/>
    </location>
</feature>
<keyword evidence="8 10" id="KW-0472">Membrane</keyword>
<dbReference type="PANTHER" id="PTHR10778:SF10">
    <property type="entry name" value="SOLUTE CARRIER FAMILY 35 MEMBER B1"/>
    <property type="match status" value="1"/>
</dbReference>
<keyword evidence="6" id="KW-0256">Endoplasmic reticulum</keyword>
<feature type="transmembrane region" description="Helical" evidence="10">
    <location>
        <begin position="167"/>
        <end position="183"/>
    </location>
</feature>
<organism evidence="11 12">
    <name type="scientific">Kluyveromyces marxianus</name>
    <name type="common">Yeast</name>
    <name type="synonym">Candida kefyr</name>
    <dbReference type="NCBI Taxonomy" id="4911"/>
    <lineage>
        <taxon>Eukaryota</taxon>
        <taxon>Fungi</taxon>
        <taxon>Dikarya</taxon>
        <taxon>Ascomycota</taxon>
        <taxon>Saccharomycotina</taxon>
        <taxon>Saccharomycetes</taxon>
        <taxon>Saccharomycetales</taxon>
        <taxon>Saccharomycetaceae</taxon>
        <taxon>Kluyveromyces</taxon>
    </lineage>
</organism>
<feature type="transmembrane region" description="Helical" evidence="10">
    <location>
        <begin position="5"/>
        <end position="25"/>
    </location>
</feature>
<feature type="transmembrane region" description="Helical" evidence="10">
    <location>
        <begin position="83"/>
        <end position="101"/>
    </location>
</feature>
<dbReference type="InterPro" id="IPR037185">
    <property type="entry name" value="EmrE-like"/>
</dbReference>
<evidence type="ECO:0000256" key="3">
    <source>
        <dbReference type="ARBA" id="ARBA00022448"/>
    </source>
</evidence>
<evidence type="ECO:0000256" key="7">
    <source>
        <dbReference type="ARBA" id="ARBA00022989"/>
    </source>
</evidence>
<proteinExistence type="inferred from homology"/>
<dbReference type="EMBL" id="CP015058">
    <property type="protein sequence ID" value="QGN16712.1"/>
    <property type="molecule type" value="Genomic_DNA"/>
</dbReference>
<keyword evidence="7 10" id="KW-1133">Transmembrane helix</keyword>
<keyword evidence="4" id="KW-0762">Sugar transport</keyword>
<evidence type="ECO:0000313" key="11">
    <source>
        <dbReference type="EMBL" id="QGN16712.1"/>
    </source>
</evidence>
<dbReference type="Pfam" id="PF08449">
    <property type="entry name" value="UAA"/>
    <property type="match status" value="1"/>
</dbReference>
<feature type="transmembrane region" description="Helical" evidence="10">
    <location>
        <begin position="138"/>
        <end position="155"/>
    </location>
</feature>
<dbReference type="Proteomes" id="UP000422736">
    <property type="component" value="Chromosome 5"/>
</dbReference>
<feature type="transmembrane region" description="Helical" evidence="10">
    <location>
        <begin position="107"/>
        <end position="126"/>
    </location>
</feature>
<evidence type="ECO:0000313" key="12">
    <source>
        <dbReference type="Proteomes" id="UP000422736"/>
    </source>
</evidence>
<evidence type="ECO:0000256" key="4">
    <source>
        <dbReference type="ARBA" id="ARBA00022597"/>
    </source>
</evidence>
<dbReference type="InterPro" id="IPR013657">
    <property type="entry name" value="SCL35B1-4/HUT1"/>
</dbReference>
<accession>A0ABX6EXB2</accession>
<dbReference type="PANTHER" id="PTHR10778">
    <property type="entry name" value="SOLUTE CARRIER FAMILY 35 MEMBER B"/>
    <property type="match status" value="1"/>
</dbReference>
<reference evidence="11 12" key="1">
    <citation type="submission" date="2016-03" db="EMBL/GenBank/DDBJ databases">
        <title>How can Kluyveromyces marxianus grow so fast - potential evolutionary course in Saccharomyces Complex revealed by comparative genomics.</title>
        <authorList>
            <person name="Mo W."/>
            <person name="Lu W."/>
            <person name="Yang X."/>
            <person name="Qi J."/>
            <person name="Lv H."/>
        </authorList>
    </citation>
    <scope>NUCLEOTIDE SEQUENCE [LARGE SCALE GENOMIC DNA]</scope>
    <source>
        <strain evidence="11 12">FIM1</strain>
    </source>
</reference>
<evidence type="ECO:0000256" key="1">
    <source>
        <dbReference type="ARBA" id="ARBA00004477"/>
    </source>
</evidence>
<evidence type="ECO:0000256" key="2">
    <source>
        <dbReference type="ARBA" id="ARBA00010694"/>
    </source>
</evidence>
<evidence type="ECO:0000256" key="8">
    <source>
        <dbReference type="ARBA" id="ARBA00023136"/>
    </source>
</evidence>
<comment type="similarity">
    <text evidence="2">Belongs to the nucleotide-sugar transporter family. SLC35B subfamily.</text>
</comment>
<feature type="transmembrane region" description="Helical" evidence="10">
    <location>
        <begin position="41"/>
        <end position="63"/>
    </location>
</feature>
<protein>
    <recommendedName>
        <fullName evidence="9">UDP-galactose transporter homolog 1</fullName>
    </recommendedName>
</protein>